<dbReference type="OrthoDB" id="3047156at2759"/>
<sequence length="236" mass="26695">MPEASDSSSQSSSSTWAGSSGSNLYLATFLATLFLLLIGSCCIVVRSYVMRRRMRRHIRELLAAEGLGTTPQRCKCRKRRPKFYDRWITPAAGTSWADIMPLSLRVVYGKRSLKPEEPRPEPKPESRRLGLKGWTSSSNSSGQTDSSEKSTTTTTKVEIAQISVLIEMPSRERSTIYGHAKRRLKSDDDDDDDESENDTLPELVLGYARCHKHWWMDVVTDVASARDQNRDTRQPH</sequence>
<accession>A0A8H5G9S3</accession>
<feature type="region of interest" description="Disordered" evidence="1">
    <location>
        <begin position="112"/>
        <end position="155"/>
    </location>
</feature>
<keyword evidence="4" id="KW-1185">Reference proteome</keyword>
<dbReference type="AlphaFoldDB" id="A0A8H5G9S3"/>
<feature type="transmembrane region" description="Helical" evidence="2">
    <location>
        <begin position="24"/>
        <end position="49"/>
    </location>
</feature>
<proteinExistence type="predicted"/>
<comment type="caution">
    <text evidence="3">The sequence shown here is derived from an EMBL/GenBank/DDBJ whole genome shotgun (WGS) entry which is preliminary data.</text>
</comment>
<gene>
    <name evidence="3" type="ORF">D9756_004733</name>
</gene>
<evidence type="ECO:0000256" key="2">
    <source>
        <dbReference type="SAM" id="Phobius"/>
    </source>
</evidence>
<protein>
    <submittedName>
        <fullName evidence="3">Uncharacterized protein</fullName>
    </submittedName>
</protein>
<dbReference type="Proteomes" id="UP000559027">
    <property type="component" value="Unassembled WGS sequence"/>
</dbReference>
<keyword evidence="2" id="KW-0472">Membrane</keyword>
<evidence type="ECO:0000313" key="3">
    <source>
        <dbReference type="EMBL" id="KAF5360928.1"/>
    </source>
</evidence>
<evidence type="ECO:0000256" key="1">
    <source>
        <dbReference type="SAM" id="MobiDB-lite"/>
    </source>
</evidence>
<evidence type="ECO:0000313" key="4">
    <source>
        <dbReference type="Proteomes" id="UP000559027"/>
    </source>
</evidence>
<feature type="region of interest" description="Disordered" evidence="1">
    <location>
        <begin position="177"/>
        <end position="198"/>
    </location>
</feature>
<feature type="compositionally biased region" description="Acidic residues" evidence="1">
    <location>
        <begin position="187"/>
        <end position="198"/>
    </location>
</feature>
<dbReference type="EMBL" id="JAACJO010000003">
    <property type="protein sequence ID" value="KAF5360928.1"/>
    <property type="molecule type" value="Genomic_DNA"/>
</dbReference>
<name>A0A8H5G9S3_9AGAR</name>
<feature type="compositionally biased region" description="Basic and acidic residues" evidence="1">
    <location>
        <begin position="113"/>
        <end position="128"/>
    </location>
</feature>
<keyword evidence="2" id="KW-1133">Transmembrane helix</keyword>
<keyword evidence="2" id="KW-0812">Transmembrane</keyword>
<reference evidence="3 4" key="1">
    <citation type="journal article" date="2020" name="ISME J.">
        <title>Uncovering the hidden diversity of litter-decomposition mechanisms in mushroom-forming fungi.</title>
        <authorList>
            <person name="Floudas D."/>
            <person name="Bentzer J."/>
            <person name="Ahren D."/>
            <person name="Johansson T."/>
            <person name="Persson P."/>
            <person name="Tunlid A."/>
        </authorList>
    </citation>
    <scope>NUCLEOTIDE SEQUENCE [LARGE SCALE GENOMIC DNA]</scope>
    <source>
        <strain evidence="3 4">CBS 146.42</strain>
    </source>
</reference>
<feature type="compositionally biased region" description="Low complexity" evidence="1">
    <location>
        <begin position="136"/>
        <end position="155"/>
    </location>
</feature>
<organism evidence="3 4">
    <name type="scientific">Leucocoprinus leucothites</name>
    <dbReference type="NCBI Taxonomy" id="201217"/>
    <lineage>
        <taxon>Eukaryota</taxon>
        <taxon>Fungi</taxon>
        <taxon>Dikarya</taxon>
        <taxon>Basidiomycota</taxon>
        <taxon>Agaricomycotina</taxon>
        <taxon>Agaricomycetes</taxon>
        <taxon>Agaricomycetidae</taxon>
        <taxon>Agaricales</taxon>
        <taxon>Agaricineae</taxon>
        <taxon>Agaricaceae</taxon>
        <taxon>Leucocoprinus</taxon>
    </lineage>
</organism>